<dbReference type="Ensembl" id="ENSPTXT00000012343.1">
    <property type="protein sequence ID" value="ENSPTXP00000011949.1"/>
    <property type="gene ID" value="ENSPTXG00000008431.1"/>
</dbReference>
<protein>
    <submittedName>
        <fullName evidence="2">Uncharacterized protein</fullName>
    </submittedName>
</protein>
<evidence type="ECO:0000313" key="2">
    <source>
        <dbReference type="Ensembl" id="ENSPTXP00000011949.1"/>
    </source>
</evidence>
<dbReference type="AlphaFoldDB" id="A0A670YLI8"/>
<dbReference type="OMA" id="GHRPPQC"/>
<feature type="compositionally biased region" description="Acidic residues" evidence="1">
    <location>
        <begin position="71"/>
        <end position="82"/>
    </location>
</feature>
<feature type="region of interest" description="Disordered" evidence="1">
    <location>
        <begin position="42"/>
        <end position="170"/>
    </location>
</feature>
<accession>A0A670YLI8</accession>
<evidence type="ECO:0000256" key="1">
    <source>
        <dbReference type="SAM" id="MobiDB-lite"/>
    </source>
</evidence>
<evidence type="ECO:0000313" key="3">
    <source>
        <dbReference type="Proteomes" id="UP000472273"/>
    </source>
</evidence>
<dbReference type="Proteomes" id="UP000472273">
    <property type="component" value="Unplaced"/>
</dbReference>
<reference evidence="2" key="1">
    <citation type="submission" date="2025-08" db="UniProtKB">
        <authorList>
            <consortium name="Ensembl"/>
        </authorList>
    </citation>
    <scope>IDENTIFICATION</scope>
</reference>
<reference evidence="2" key="2">
    <citation type="submission" date="2025-09" db="UniProtKB">
        <authorList>
            <consortium name="Ensembl"/>
        </authorList>
    </citation>
    <scope>IDENTIFICATION</scope>
</reference>
<dbReference type="GeneTree" id="ENSGT00940000180887"/>
<sequence>MFQITVPTSLISQSLSYPSLFLWQPMGHGQIRSMVPPSHLGARGLSRQDTFDSEMPGSRDSAYTDPTDSCMDIETDPYEEPEPPFLSHRQGAWEAEEPEPHHFQGHGHRPPQCQGSLEAEEPDRQNHNRSLRGRGKGRERYCQEEEEEEMEALGHNQNNVEDWGRDAYIR</sequence>
<proteinExistence type="predicted"/>
<keyword evidence="3" id="KW-1185">Reference proteome</keyword>
<name>A0A670YLI8_PSETE</name>
<organism evidence="2 3">
    <name type="scientific">Pseudonaja textilis</name>
    <name type="common">Eastern brown snake</name>
    <dbReference type="NCBI Taxonomy" id="8673"/>
    <lineage>
        <taxon>Eukaryota</taxon>
        <taxon>Metazoa</taxon>
        <taxon>Chordata</taxon>
        <taxon>Craniata</taxon>
        <taxon>Vertebrata</taxon>
        <taxon>Euteleostomi</taxon>
        <taxon>Lepidosauria</taxon>
        <taxon>Squamata</taxon>
        <taxon>Bifurcata</taxon>
        <taxon>Unidentata</taxon>
        <taxon>Episquamata</taxon>
        <taxon>Toxicofera</taxon>
        <taxon>Serpentes</taxon>
        <taxon>Colubroidea</taxon>
        <taxon>Elapidae</taxon>
        <taxon>Hydrophiinae</taxon>
        <taxon>Pseudonaja</taxon>
    </lineage>
</organism>